<reference evidence="2 3" key="1">
    <citation type="submission" date="2019-09" db="EMBL/GenBank/DDBJ databases">
        <authorList>
            <person name="Brejova B."/>
        </authorList>
    </citation>
    <scope>NUCLEOTIDE SEQUENCE [LARGE SCALE GENOMIC DNA]</scope>
</reference>
<dbReference type="EMBL" id="CABVLU010000001">
    <property type="protein sequence ID" value="VVT47147.1"/>
    <property type="molecule type" value="Genomic_DNA"/>
</dbReference>
<feature type="compositionally biased region" description="Basic and acidic residues" evidence="1">
    <location>
        <begin position="73"/>
        <end position="88"/>
    </location>
</feature>
<feature type="compositionally biased region" description="Basic and acidic residues" evidence="1">
    <location>
        <begin position="204"/>
        <end position="228"/>
    </location>
</feature>
<gene>
    <name evidence="2" type="ORF">SAPINGB_P001566</name>
</gene>
<feature type="compositionally biased region" description="Basic and acidic residues" evidence="1">
    <location>
        <begin position="173"/>
        <end position="190"/>
    </location>
</feature>
<dbReference type="RefSeq" id="XP_031852178.1">
    <property type="nucleotide sequence ID" value="XM_031996287.1"/>
</dbReference>
<keyword evidence="3" id="KW-1185">Reference proteome</keyword>
<evidence type="ECO:0000313" key="3">
    <source>
        <dbReference type="Proteomes" id="UP000398389"/>
    </source>
</evidence>
<evidence type="ECO:0000313" key="2">
    <source>
        <dbReference type="EMBL" id="VVT47147.1"/>
    </source>
</evidence>
<dbReference type="AlphaFoldDB" id="A0A5E8B6L8"/>
<dbReference type="Proteomes" id="UP000398389">
    <property type="component" value="Unassembled WGS sequence"/>
</dbReference>
<evidence type="ECO:0000256" key="1">
    <source>
        <dbReference type="SAM" id="MobiDB-lite"/>
    </source>
</evidence>
<dbReference type="Gene3D" id="3.30.40.220">
    <property type="match status" value="2"/>
</dbReference>
<accession>A0A5E8B6L8</accession>
<protein>
    <submittedName>
        <fullName evidence="2">Uncharacterized protein</fullName>
    </submittedName>
</protein>
<organism evidence="2 3">
    <name type="scientific">Magnusiomyces paraingens</name>
    <dbReference type="NCBI Taxonomy" id="2606893"/>
    <lineage>
        <taxon>Eukaryota</taxon>
        <taxon>Fungi</taxon>
        <taxon>Dikarya</taxon>
        <taxon>Ascomycota</taxon>
        <taxon>Saccharomycotina</taxon>
        <taxon>Dipodascomycetes</taxon>
        <taxon>Dipodascales</taxon>
        <taxon>Dipodascaceae</taxon>
        <taxon>Magnusiomyces</taxon>
    </lineage>
</organism>
<dbReference type="GeneID" id="43580387"/>
<dbReference type="OrthoDB" id="409543at2759"/>
<sequence length="470" mass="55277">MYDIPTGLIVDHNNDTAFCKGCRCNKDLCEFEIAPKKIRLALKCKECRDVEAERNRKHRLNKTLGNTKPQLKRTGEERAPKIDLDSRKLPPNFKMSDYSSKDHPSKELEYDGKLIKYCQSCKAFHELCHFIDPKSNVENTQCNLQREAKAIRNKTSYHNNIEEINERRRERYAENPVEANERNKKYRTPERLQQYNANRRRKHAENPEHNRDLRREYHQNNKERINVRDREYYRVNKDRIRGNDTRRRKTQPKTRYAMIVNNAKARDLDFDLTLEAATVLMESPCFYCNYKVDEELISIDRLDSHKGYNVDNVVACCTKCNTMKRSLDPKTFLLRLKGILEPLDKDVCRNVYRNTTGSKYTDCKSNAKDRKLDFELTYIQHTSIVALQCYYCNRNNTRLHKNGIDRLDSKIGYVAGNCVACCTDCNLLKGTLTENELYKQASAILENTEDRDLHMIDHIPKELNPMAPIR</sequence>
<name>A0A5E8B6L8_9ASCO</name>
<proteinExistence type="predicted"/>
<feature type="region of interest" description="Disordered" evidence="1">
    <location>
        <begin position="173"/>
        <end position="228"/>
    </location>
</feature>
<feature type="region of interest" description="Disordered" evidence="1">
    <location>
        <begin position="58"/>
        <end position="105"/>
    </location>
</feature>